<comment type="subcellular location">
    <subcellularLocation>
        <location evidence="2">Cytoplasm</location>
    </subcellularLocation>
</comment>
<dbReference type="RefSeq" id="WP_075058086.1">
    <property type="nucleotide sequence ID" value="NZ_CP012357.1"/>
</dbReference>
<comment type="function">
    <text evidence="2">One of several proteins that assist in the late maturation steps of the functional core of the 30S ribosomal subunit. Associates with free 30S ribosomal subunits (but not with 30S subunits that are part of 70S ribosomes or polysomes). Required for efficient processing of 16S rRNA. May interact with the 5'-terminal helix region of 16S rRNA.</text>
</comment>
<dbReference type="Gene3D" id="3.30.300.20">
    <property type="match status" value="1"/>
</dbReference>
<dbReference type="STRING" id="216942.SLITO_v1c03370"/>
<keyword evidence="2" id="KW-0963">Cytoplasm</keyword>
<dbReference type="NCBIfam" id="TIGR00082">
    <property type="entry name" value="rbfA"/>
    <property type="match status" value="1"/>
</dbReference>
<dbReference type="OrthoDB" id="384689at2"/>
<dbReference type="PROSITE" id="PS01319">
    <property type="entry name" value="RBFA"/>
    <property type="match status" value="1"/>
</dbReference>
<keyword evidence="4" id="KW-1185">Reference proteome</keyword>
<dbReference type="PANTHER" id="PTHR33515:SF1">
    <property type="entry name" value="RIBOSOME-BINDING FACTOR A, CHLOROPLASTIC-RELATED"/>
    <property type="match status" value="1"/>
</dbReference>
<dbReference type="GO" id="GO:0030490">
    <property type="term" value="P:maturation of SSU-rRNA"/>
    <property type="evidence" value="ECO:0007669"/>
    <property type="project" value="UniProtKB-UniRule"/>
</dbReference>
<dbReference type="SUPFAM" id="SSF89919">
    <property type="entry name" value="Ribosome-binding factor A, RbfA"/>
    <property type="match status" value="1"/>
</dbReference>
<dbReference type="EMBL" id="CP012357">
    <property type="protein sequence ID" value="AKX33991.1"/>
    <property type="molecule type" value="Genomic_DNA"/>
</dbReference>
<dbReference type="AlphaFoldDB" id="A0A0K1W1D3"/>
<gene>
    <name evidence="2 3" type="primary">rbfA</name>
    <name evidence="3" type="ORF">SLITO_v1c03370</name>
</gene>
<evidence type="ECO:0000313" key="4">
    <source>
        <dbReference type="Proteomes" id="UP000067476"/>
    </source>
</evidence>
<evidence type="ECO:0000256" key="1">
    <source>
        <dbReference type="ARBA" id="ARBA00022517"/>
    </source>
</evidence>
<dbReference type="GO" id="GO:0005829">
    <property type="term" value="C:cytosol"/>
    <property type="evidence" value="ECO:0007669"/>
    <property type="project" value="TreeGrafter"/>
</dbReference>
<name>A0A0K1W1D3_9MOLU</name>
<comment type="similarity">
    <text evidence="2">Belongs to the RbfA family.</text>
</comment>
<dbReference type="Pfam" id="PF02033">
    <property type="entry name" value="RBFA"/>
    <property type="match status" value="1"/>
</dbReference>
<dbReference type="KEGG" id="sll:SLITO_v1c03370"/>
<evidence type="ECO:0000256" key="2">
    <source>
        <dbReference type="HAMAP-Rule" id="MF_00003"/>
    </source>
</evidence>
<accession>A0A0K1W1D3</accession>
<dbReference type="PANTHER" id="PTHR33515">
    <property type="entry name" value="RIBOSOME-BINDING FACTOR A, CHLOROPLASTIC-RELATED"/>
    <property type="match status" value="1"/>
</dbReference>
<dbReference type="InterPro" id="IPR000238">
    <property type="entry name" value="RbfA"/>
</dbReference>
<comment type="subunit">
    <text evidence="2">Monomer. Binds 30S ribosomal subunits, but not 50S ribosomal subunits or 70S ribosomes.</text>
</comment>
<reference evidence="3 4" key="1">
    <citation type="journal article" date="2015" name="Genome Announc.">
        <title>Complete Genome Sequence of Spiroplasma litorale TN-1T (DSM 21781), a Bacterium Isolated from a Green-Eyed Horsefly (Tabanus nigrovittatus).</title>
        <authorList>
            <person name="Lo W.S."/>
            <person name="Lai Y.C."/>
            <person name="Lien Y.W."/>
            <person name="Wang T.H."/>
            <person name="Kuo C.H."/>
        </authorList>
    </citation>
    <scope>NUCLEOTIDE SEQUENCE [LARGE SCALE GENOMIC DNA]</scope>
    <source>
        <strain evidence="3 4">TN-1</strain>
    </source>
</reference>
<dbReference type="InterPro" id="IPR023799">
    <property type="entry name" value="RbfA_dom_sf"/>
</dbReference>
<dbReference type="PATRIC" id="fig|216942.3.peg.340"/>
<protein>
    <recommendedName>
        <fullName evidence="2">Ribosome-binding factor A</fullName>
    </recommendedName>
</protein>
<proteinExistence type="inferred from homology"/>
<keyword evidence="1 2" id="KW-0690">Ribosome biogenesis</keyword>
<dbReference type="HAMAP" id="MF_00003">
    <property type="entry name" value="RbfA"/>
    <property type="match status" value="1"/>
</dbReference>
<sequence length="115" mass="13743">MPKDVKIERAQSTILRELNLILQREFHDCEYIKFLSIHEVRLSNDMSHAKIYYSFLNPNFDLEDVKNEIKENLKEIRMLLANKVEMRSVPDLTFEYDEALENANNIEKILKDIKK</sequence>
<dbReference type="InterPro" id="IPR015946">
    <property type="entry name" value="KH_dom-like_a/b"/>
</dbReference>
<dbReference type="InterPro" id="IPR020053">
    <property type="entry name" value="Ribosome-bd_factorA_CS"/>
</dbReference>
<organism evidence="3 4">
    <name type="scientific">Spiroplasma litorale</name>
    <dbReference type="NCBI Taxonomy" id="216942"/>
    <lineage>
        <taxon>Bacteria</taxon>
        <taxon>Bacillati</taxon>
        <taxon>Mycoplasmatota</taxon>
        <taxon>Mollicutes</taxon>
        <taxon>Entomoplasmatales</taxon>
        <taxon>Spiroplasmataceae</taxon>
        <taxon>Spiroplasma</taxon>
    </lineage>
</organism>
<dbReference type="Proteomes" id="UP000067476">
    <property type="component" value="Chromosome"/>
</dbReference>
<dbReference type="GO" id="GO:0043024">
    <property type="term" value="F:ribosomal small subunit binding"/>
    <property type="evidence" value="ECO:0007669"/>
    <property type="project" value="TreeGrafter"/>
</dbReference>
<evidence type="ECO:0000313" key="3">
    <source>
        <dbReference type="EMBL" id="AKX33991.1"/>
    </source>
</evidence>